<reference evidence="1" key="1">
    <citation type="submission" date="2021-06" db="EMBL/GenBank/DDBJ databases">
        <authorList>
            <person name="Kallberg Y."/>
            <person name="Tangrot J."/>
            <person name="Rosling A."/>
        </authorList>
    </citation>
    <scope>NUCLEOTIDE SEQUENCE</scope>
    <source>
        <strain evidence="1">28 12/20/2015</strain>
    </source>
</reference>
<proteinExistence type="predicted"/>
<gene>
    <name evidence="1" type="ORF">SPELUC_LOCUS5834</name>
</gene>
<accession>A0ACA9M2Y5</accession>
<protein>
    <submittedName>
        <fullName evidence="1">14699_t:CDS:1</fullName>
    </submittedName>
</protein>
<feature type="non-terminal residue" evidence="1">
    <location>
        <position position="1"/>
    </location>
</feature>
<name>A0ACA9M2Y5_9GLOM</name>
<organism evidence="1 2">
    <name type="scientific">Cetraspora pellucida</name>
    <dbReference type="NCBI Taxonomy" id="1433469"/>
    <lineage>
        <taxon>Eukaryota</taxon>
        <taxon>Fungi</taxon>
        <taxon>Fungi incertae sedis</taxon>
        <taxon>Mucoromycota</taxon>
        <taxon>Glomeromycotina</taxon>
        <taxon>Glomeromycetes</taxon>
        <taxon>Diversisporales</taxon>
        <taxon>Gigasporaceae</taxon>
        <taxon>Cetraspora</taxon>
    </lineage>
</organism>
<dbReference type="EMBL" id="CAJVPW010006248">
    <property type="protein sequence ID" value="CAG8566808.1"/>
    <property type="molecule type" value="Genomic_DNA"/>
</dbReference>
<evidence type="ECO:0000313" key="2">
    <source>
        <dbReference type="Proteomes" id="UP000789366"/>
    </source>
</evidence>
<dbReference type="Proteomes" id="UP000789366">
    <property type="component" value="Unassembled WGS sequence"/>
</dbReference>
<keyword evidence="2" id="KW-1185">Reference proteome</keyword>
<evidence type="ECO:0000313" key="1">
    <source>
        <dbReference type="EMBL" id="CAG8566808.1"/>
    </source>
</evidence>
<sequence length="652" mass="74617">IAGTLAGAMVYNLFKNKGRVVIDNTPEFLNFCKNSNGLVFWGPYGSGKTALMALLAHELPEENKYASFPCNLPWMERAQQMGEEMLKAVLTGKPNLKSHQISFASLKDITGEFISPRPKLFACLVEKKPTSLYQLAKLLNRDYANVYKDVKSLVAMGIVKLVKEVNYKRKSWNRVQNIMVMVLNNSKKEKIGKDPVEMDFLIIADNPGVKEELIEADEEFIKKNLSQNKVLSSAVVGERNKMVILKINKDGEAAKDVIRELQAINITGALSEKDDEYGYKLLLQGAAALKFRESVKNIYDYLCEINLGGMEEKDLDGIKSTLVMVFRLFDAKCVREVRSKKIIHYCFPHIVRDCKECISNEKLEESESKETSYLVSAQQLFDKKYFDKENTFAISLGHNEEEELTGELIIKDFPNLEAISIGNVYDNFINNKKISKLKVINCPKLRELSCCFQGLTELDVSEFLNLTYLDCQVNEIKSLDLSKNTQLRYLCCVNNSLTKLDLSKNIHLTECFRNPLKASNIKISEKIKYFGAYPLIFLVRQGGEAFLAAKKKEWSRLVADYEEKYYEMERIDISDLNILVEQLDLKSIEDPEFLSKFISPILAEAAKGKIIHCFSLRIILDNLANQIKYRCLVFRNRLCEGENREYEEQLRK</sequence>
<comment type="caution">
    <text evidence="1">The sequence shown here is derived from an EMBL/GenBank/DDBJ whole genome shotgun (WGS) entry which is preliminary data.</text>
</comment>